<feature type="domain" description="Apple" evidence="5">
    <location>
        <begin position="643"/>
        <end position="709"/>
    </location>
</feature>
<dbReference type="InterPro" id="IPR013128">
    <property type="entry name" value="Peptidase_C1A"/>
</dbReference>
<evidence type="ECO:0000313" key="7">
    <source>
        <dbReference type="EMBL" id="PRP86345.1"/>
    </source>
</evidence>
<dbReference type="Gene3D" id="3.90.70.10">
    <property type="entry name" value="Cysteine proteinases"/>
    <property type="match status" value="1"/>
</dbReference>
<dbReference type="PANTHER" id="PTHR12411">
    <property type="entry name" value="CYSTEINE PROTEASE FAMILY C1-RELATED"/>
    <property type="match status" value="1"/>
</dbReference>
<keyword evidence="3" id="KW-1015">Disulfide bond</keyword>
<dbReference type="Gene3D" id="3.50.4.10">
    <property type="entry name" value="Hepatocyte Growth Factor"/>
    <property type="match status" value="4"/>
</dbReference>
<keyword evidence="8" id="KW-1185">Reference proteome</keyword>
<dbReference type="GO" id="GO:0005576">
    <property type="term" value="C:extracellular region"/>
    <property type="evidence" value="ECO:0007669"/>
    <property type="project" value="InterPro"/>
</dbReference>
<evidence type="ECO:0000256" key="2">
    <source>
        <dbReference type="ARBA" id="ARBA00022737"/>
    </source>
</evidence>
<evidence type="ECO:0000259" key="6">
    <source>
        <dbReference type="SMART" id="SM00645"/>
    </source>
</evidence>
<feature type="domain" description="Apple" evidence="5">
    <location>
        <begin position="482"/>
        <end position="552"/>
    </location>
</feature>
<sequence>MNTPGGDRRSHPVAFVKCQNSLVAFHRDQLRPPSFHCHSKMNKTLIVLSLLACATAWTLKVQNRVAPCPGRNYPTIKLFYSDYGQQDTWQGQDIWVDSSRIGFLGLGIQENGMYCRSHGNEGGCINPDNAGAQLVVNQGNCHSIQWNDPFYCGRYPPNAKGVIDVWMDGQWPNCVATFTRKGNAPGCASWRFSSRYAVVVSKWSSCQNFARHPSVLLFGCGEPFPNADAMRKLTFLSLLSFCLFFAGAKPSQHDNDVKRADSPIDWRDRKVLGQVGAQGQCNSDWAFALSSAMASCIAISISIDPIELSKQQLQDCTAGRKCLGSSVSVSDALEWIRTSGLSVDQDYPYTQSDGQCHNTAYRWSFTTVSTGSSEDEMSSLLAAGPVIVTYNGGALESYTGGVISNTTNSSSSIVDSVGLLVGWSSDCGSNNTQCWIIRTSKGSNWGESGHFRVEKGRGLMSLGAAHQPQKCYIMSLPGSYGYLEAVDRIGGEMNNDIIYPSLNSPDCQKLCYRDFQCNAWAFDTCNNKCYLKSKVPATTTIASCRMSGVITAPRVTSYDGAYGLIEKGDRPGSDLGDAIVALSADDCQGRCFGTPQCNAWAFDTCGNLCWMKGSSGALDTSITCRASGVITAKRNDRNGPYGPMEYTDRVGIDLTQTTAISAEDCQLQCFKHPQCLVWSFESCGKRCWLKQKSSGTESNNCRISGTITSKKGDRNTNLGPIEWVDRPGGDLSGSWTANSADDCQSQCNNHPQCTVWAYDACGNQCWLKQSTTGPENRSCRQSGTIAGKNGGSSGGTSGGGGGGSLSLKVQNRVAPCPGRNYATIKLFFTANAQQDIWQGQDVVIPSSRIGFLGLGIQENGMYCRSHGNEGGCINPDNAGAQLIVNQGNCRSIQWNDPFYCGRYPPNAKNVIDIAMDGQWPNCVVTLTRKGNAPGCASSC</sequence>
<gene>
    <name evidence="7" type="ORF">PROFUN_05486</name>
</gene>
<feature type="domain" description="Peptidase C1A papain C-terminal" evidence="6">
    <location>
        <begin position="260"/>
        <end position="465"/>
    </location>
</feature>
<dbReference type="SMART" id="SM00223">
    <property type="entry name" value="APPLE"/>
    <property type="match status" value="3"/>
</dbReference>
<dbReference type="Pfam" id="PF00112">
    <property type="entry name" value="Peptidase_C1"/>
    <property type="match status" value="1"/>
</dbReference>
<evidence type="ECO:0000313" key="8">
    <source>
        <dbReference type="Proteomes" id="UP000241769"/>
    </source>
</evidence>
<feature type="compositionally biased region" description="Polar residues" evidence="4">
    <location>
        <begin position="772"/>
        <end position="784"/>
    </location>
</feature>
<dbReference type="EMBL" id="MDYQ01000032">
    <property type="protein sequence ID" value="PRP86345.1"/>
    <property type="molecule type" value="Genomic_DNA"/>
</dbReference>
<keyword evidence="2" id="KW-0677">Repeat</keyword>
<evidence type="ECO:0000259" key="5">
    <source>
        <dbReference type="SMART" id="SM00223"/>
    </source>
</evidence>
<dbReference type="InterPro" id="IPR000668">
    <property type="entry name" value="Peptidase_C1A_C"/>
</dbReference>
<dbReference type="Pfam" id="PF14295">
    <property type="entry name" value="PAN_4"/>
    <property type="match status" value="4"/>
</dbReference>
<dbReference type="STRING" id="1890364.A0A2P6NQW3"/>
<dbReference type="InterPro" id="IPR038765">
    <property type="entry name" value="Papain-like_cys_pep_sf"/>
</dbReference>
<evidence type="ECO:0000256" key="1">
    <source>
        <dbReference type="ARBA" id="ARBA00008455"/>
    </source>
</evidence>
<feature type="region of interest" description="Disordered" evidence="4">
    <location>
        <begin position="772"/>
        <end position="803"/>
    </location>
</feature>
<dbReference type="AlphaFoldDB" id="A0A2P6NQW3"/>
<comment type="similarity">
    <text evidence="1">Belongs to the peptidase C1 family.</text>
</comment>
<organism evidence="7 8">
    <name type="scientific">Planoprotostelium fungivorum</name>
    <dbReference type="NCBI Taxonomy" id="1890364"/>
    <lineage>
        <taxon>Eukaryota</taxon>
        <taxon>Amoebozoa</taxon>
        <taxon>Evosea</taxon>
        <taxon>Variosea</taxon>
        <taxon>Cavosteliida</taxon>
        <taxon>Cavosteliaceae</taxon>
        <taxon>Planoprotostelium</taxon>
    </lineage>
</organism>
<proteinExistence type="inferred from homology"/>
<dbReference type="InterPro" id="IPR000177">
    <property type="entry name" value="Apple"/>
</dbReference>
<dbReference type="GO" id="GO:0008234">
    <property type="term" value="F:cysteine-type peptidase activity"/>
    <property type="evidence" value="ECO:0007669"/>
    <property type="project" value="InterPro"/>
</dbReference>
<dbReference type="SMART" id="SM00645">
    <property type="entry name" value="Pept_C1"/>
    <property type="match status" value="1"/>
</dbReference>
<accession>A0A2P6NQW3</accession>
<protein>
    <submittedName>
        <fullName evidence="7">Oryzain alpha chain-like</fullName>
    </submittedName>
</protein>
<dbReference type="Proteomes" id="UP000241769">
    <property type="component" value="Unassembled WGS sequence"/>
</dbReference>
<feature type="domain" description="Apple" evidence="5">
    <location>
        <begin position="720"/>
        <end position="791"/>
    </location>
</feature>
<dbReference type="InterPro" id="IPR003609">
    <property type="entry name" value="Pan_app"/>
</dbReference>
<dbReference type="OrthoDB" id="329087at2759"/>
<dbReference type="SUPFAM" id="SSF54001">
    <property type="entry name" value="Cysteine proteinases"/>
    <property type="match status" value="1"/>
</dbReference>
<feature type="compositionally biased region" description="Gly residues" evidence="4">
    <location>
        <begin position="788"/>
        <end position="803"/>
    </location>
</feature>
<name>A0A2P6NQW3_9EUKA</name>
<dbReference type="SUPFAM" id="SSF57414">
    <property type="entry name" value="Hairpin loop containing domain-like"/>
    <property type="match status" value="2"/>
</dbReference>
<dbReference type="InParanoid" id="A0A2P6NQW3"/>
<evidence type="ECO:0000256" key="4">
    <source>
        <dbReference type="SAM" id="MobiDB-lite"/>
    </source>
</evidence>
<comment type="caution">
    <text evidence="7">The sequence shown here is derived from an EMBL/GenBank/DDBJ whole genome shotgun (WGS) entry which is preliminary data.</text>
</comment>
<dbReference type="GO" id="GO:0006508">
    <property type="term" value="P:proteolysis"/>
    <property type="evidence" value="ECO:0007669"/>
    <property type="project" value="InterPro"/>
</dbReference>
<reference evidence="7 8" key="1">
    <citation type="journal article" date="2018" name="Genome Biol. Evol.">
        <title>Multiple Roots of Fruiting Body Formation in Amoebozoa.</title>
        <authorList>
            <person name="Hillmann F."/>
            <person name="Forbes G."/>
            <person name="Novohradska S."/>
            <person name="Ferling I."/>
            <person name="Riege K."/>
            <person name="Groth M."/>
            <person name="Westermann M."/>
            <person name="Marz M."/>
            <person name="Spaller T."/>
            <person name="Winckler T."/>
            <person name="Schaap P."/>
            <person name="Glockner G."/>
        </authorList>
    </citation>
    <scope>NUCLEOTIDE SEQUENCE [LARGE SCALE GENOMIC DNA]</scope>
    <source>
        <strain evidence="7 8">Jena</strain>
    </source>
</reference>
<evidence type="ECO:0000256" key="3">
    <source>
        <dbReference type="ARBA" id="ARBA00023157"/>
    </source>
</evidence>